<name>A0AAN9W2B0_9ORTH</name>
<feature type="transmembrane region" description="Helical" evidence="2">
    <location>
        <begin position="56"/>
        <end position="81"/>
    </location>
</feature>
<evidence type="ECO:0000256" key="1">
    <source>
        <dbReference type="SAM" id="MobiDB-lite"/>
    </source>
</evidence>
<reference evidence="4 5" key="1">
    <citation type="submission" date="2024-03" db="EMBL/GenBank/DDBJ databases">
        <title>The genome assembly and annotation of the cricket Gryllus longicercus Weissman &amp; Gray.</title>
        <authorList>
            <person name="Szrajer S."/>
            <person name="Gray D."/>
            <person name="Ylla G."/>
        </authorList>
    </citation>
    <scope>NUCLEOTIDE SEQUENCE [LARGE SCALE GENOMIC DNA]</scope>
    <source>
        <strain evidence="4">DAG 2021-001</strain>
        <tissue evidence="4">Whole body minus gut</tissue>
    </source>
</reference>
<protein>
    <submittedName>
        <fullName evidence="4">Uncharacterized protein</fullName>
    </submittedName>
</protein>
<keyword evidence="2" id="KW-0812">Transmembrane</keyword>
<sequence length="211" mass="21391">MLRSLLLCSLVALAAAAAAASEDNSLDEPHTNTVDRTSSTVSAIQLPGDFSLSNNFVSGLVTAGAVVLGVLGVAAVLAILLPLFGVKLCYLTGTCDPLGPQGVFVASQPLPAAPAGSPHAYDAYNAAAYNNAASAGYPSTSYQRSLNSRSLEYVGPILKALSTAYDKYAAPRLLRKGGRATASAAPAPPAAALGPAPTAAPEVAAARRRRR</sequence>
<evidence type="ECO:0000313" key="4">
    <source>
        <dbReference type="EMBL" id="KAK7867888.1"/>
    </source>
</evidence>
<keyword evidence="2" id="KW-0472">Membrane</keyword>
<evidence type="ECO:0000256" key="3">
    <source>
        <dbReference type="SAM" id="SignalP"/>
    </source>
</evidence>
<dbReference type="Proteomes" id="UP001378592">
    <property type="component" value="Unassembled WGS sequence"/>
</dbReference>
<keyword evidence="5" id="KW-1185">Reference proteome</keyword>
<dbReference type="EMBL" id="JAZDUA010000106">
    <property type="protein sequence ID" value="KAK7867888.1"/>
    <property type="molecule type" value="Genomic_DNA"/>
</dbReference>
<keyword evidence="2" id="KW-1133">Transmembrane helix</keyword>
<accession>A0AAN9W2B0</accession>
<proteinExistence type="predicted"/>
<evidence type="ECO:0000313" key="5">
    <source>
        <dbReference type="Proteomes" id="UP001378592"/>
    </source>
</evidence>
<dbReference type="AlphaFoldDB" id="A0AAN9W2B0"/>
<gene>
    <name evidence="4" type="ORF">R5R35_002813</name>
</gene>
<organism evidence="4 5">
    <name type="scientific">Gryllus longicercus</name>
    <dbReference type="NCBI Taxonomy" id="2509291"/>
    <lineage>
        <taxon>Eukaryota</taxon>
        <taxon>Metazoa</taxon>
        <taxon>Ecdysozoa</taxon>
        <taxon>Arthropoda</taxon>
        <taxon>Hexapoda</taxon>
        <taxon>Insecta</taxon>
        <taxon>Pterygota</taxon>
        <taxon>Neoptera</taxon>
        <taxon>Polyneoptera</taxon>
        <taxon>Orthoptera</taxon>
        <taxon>Ensifera</taxon>
        <taxon>Gryllidea</taxon>
        <taxon>Grylloidea</taxon>
        <taxon>Gryllidae</taxon>
        <taxon>Gryllinae</taxon>
        <taxon>Gryllus</taxon>
    </lineage>
</organism>
<evidence type="ECO:0000256" key="2">
    <source>
        <dbReference type="SAM" id="Phobius"/>
    </source>
</evidence>
<feature type="compositionally biased region" description="Low complexity" evidence="1">
    <location>
        <begin position="180"/>
        <end position="204"/>
    </location>
</feature>
<feature type="chain" id="PRO_5042832378" evidence="3">
    <location>
        <begin position="21"/>
        <end position="211"/>
    </location>
</feature>
<keyword evidence="3" id="KW-0732">Signal</keyword>
<comment type="caution">
    <text evidence="4">The sequence shown here is derived from an EMBL/GenBank/DDBJ whole genome shotgun (WGS) entry which is preliminary data.</text>
</comment>
<feature type="region of interest" description="Disordered" evidence="1">
    <location>
        <begin position="179"/>
        <end position="211"/>
    </location>
</feature>
<feature type="signal peptide" evidence="3">
    <location>
        <begin position="1"/>
        <end position="20"/>
    </location>
</feature>